<dbReference type="PROSITE" id="PS51208">
    <property type="entry name" value="AUTOTRANSPORTER"/>
    <property type="match status" value="1"/>
</dbReference>
<dbReference type="InterPro" id="IPR051551">
    <property type="entry name" value="Autotransporter_adhesion"/>
</dbReference>
<feature type="signal peptide" evidence="2">
    <location>
        <begin position="1"/>
        <end position="34"/>
    </location>
</feature>
<dbReference type="SUPFAM" id="SSF103515">
    <property type="entry name" value="Autotransporter"/>
    <property type="match status" value="1"/>
</dbReference>
<evidence type="ECO:0000313" key="4">
    <source>
        <dbReference type="EMBL" id="NNV20022.1"/>
    </source>
</evidence>
<dbReference type="EMBL" id="PKQI01000001">
    <property type="protein sequence ID" value="NNV20022.1"/>
    <property type="molecule type" value="Genomic_DNA"/>
</dbReference>
<dbReference type="SMART" id="SM00869">
    <property type="entry name" value="Autotransporter"/>
    <property type="match status" value="1"/>
</dbReference>
<dbReference type="InterPro" id="IPR005546">
    <property type="entry name" value="Autotransporte_beta"/>
</dbReference>
<dbReference type="Gene3D" id="2.160.20.20">
    <property type="match status" value="1"/>
</dbReference>
<dbReference type="InterPro" id="IPR011050">
    <property type="entry name" value="Pectin_lyase_fold/virulence"/>
</dbReference>
<dbReference type="NCBIfam" id="TIGR01414">
    <property type="entry name" value="autotrans_barl"/>
    <property type="match status" value="1"/>
</dbReference>
<dbReference type="GO" id="GO:0019867">
    <property type="term" value="C:outer membrane"/>
    <property type="evidence" value="ECO:0007669"/>
    <property type="project" value="InterPro"/>
</dbReference>
<dbReference type="CDD" id="cd01344">
    <property type="entry name" value="PL2_Passenger_AT"/>
    <property type="match status" value="1"/>
</dbReference>
<evidence type="ECO:0000259" key="3">
    <source>
        <dbReference type="PROSITE" id="PS51208"/>
    </source>
</evidence>
<dbReference type="Pfam" id="PF12951">
    <property type="entry name" value="PATR"/>
    <property type="match status" value="6"/>
</dbReference>
<dbReference type="InterPro" id="IPR013425">
    <property type="entry name" value="Autotrns_rpt"/>
</dbReference>
<dbReference type="PANTHER" id="PTHR35037">
    <property type="entry name" value="C-TERMINAL REGION OF AIDA-LIKE PROTEIN"/>
    <property type="match status" value="1"/>
</dbReference>
<feature type="chain" id="PRO_5031358528" evidence="2">
    <location>
        <begin position="35"/>
        <end position="1571"/>
    </location>
</feature>
<dbReference type="SUPFAM" id="SSF51126">
    <property type="entry name" value="Pectin lyase-like"/>
    <property type="match status" value="3"/>
</dbReference>
<dbReference type="InterPro" id="IPR043990">
    <property type="entry name" value="AC_1"/>
</dbReference>
<keyword evidence="1 2" id="KW-0732">Signal</keyword>
<dbReference type="InterPro" id="IPR006315">
    <property type="entry name" value="OM_autotransptr_brl_dom"/>
</dbReference>
<evidence type="ECO:0000256" key="1">
    <source>
        <dbReference type="ARBA" id="ARBA00022729"/>
    </source>
</evidence>
<sequence>MLHRKYALLSTCSAFAFTVFLPTALFIVPTQALAACTTTGSSTVCSSAAPSTWTATVGTGRTDNNKSVEVQSGAQINTTNSNAISIGDGGIITVRNGGSVTNTSNPSGAGLFGTGPNTIEFGSNGQLIIEQGGQVISNGTNTRAEAVNVHGFGNTIINRGLIQGQSSAAIWFEDQTIGAKNTVDNYGTIQKLGGGSVIGTNGGAGINFINRTGAQVIGDLSFAGGNDTLTFEPNSVVTGNINGGGGINDLILQGISGSSDTLAGALRNFTTLTKNGDGLWTVSGSLSGFTTVTVNDGTLALTGNNLDYTGNVIVRPDGVLEARAQSLPVKTIAVNNINNVQNDGLVRFTQPDDGTYTGQIVGSGAVEKTGTGVLTLTPATVAGNTYSGGTRINEGTIAVSADSALGNANGGLTFDGGALRFDSSFDLANSRAIVLNAGGGTFDTNGNTTNVTQVITGTGGFSKTGAGVLNLEGANTYSDTTTVTGGALYVNGDQSAATGPTSVENDATIGGVGTIGGNVTLQNGGTLAPGRAGDAPGELTVNGDLALSSGSMLEYSFGQANVVGGPLNDLTTVKGNLNLDGTINVVATPGGSFDPGVYRVISYDGTLTDNGLTIGTIPASGYYVQTAVANQVNLVNTSGLNLTYWDVWPASNGAIGNGAVNGGTGTWQSSGSGGANINWTEPTGAINAPYLDDAFAIFMATAGTVTVDNSAGNVRASGMQFASNGYVITGDAITLVGSPSSIIRVGDGTAAGVDYTATINSVLTGNTQLTKTDLGTLILGTSNTYAGGTAINGGVLQVAENSNLGDAAGNVSFNGGTLRTTADFTIDRATELQSAGGTIETTNATKLDYDGIVTGDGNLTKIGTGTLVLNGTNTYAGGTAISAGVVQIASDANLGSASGQLSIDGGTLHSTADISMNRSTTIGAGNATIETDTGTTLAQQGSIAGTGSLIKTGEGALVLTGTGAYSGGTTIASGLLQLGDGGTSGSIVGDIANNGTLAFNRSDALSFDSVISGAGNVRQIGTGVTVLNKQSTYTGTTSVEAGTLAAGATNIFSSNSDFEVAQTGTLALNDFNQSLKTLNNSGIVDLGPNPGTTLTVTGNYTANGGTVLIGTVLGNDSSITDRLLIGDNTSGSGVLSVKNVGGSGAQTVEGIKIVDITGASNATFTLLGDYQFQGAPAVVGGAYAYQLYKNGKSNPNDGDWYLRSTIKDPTGGGGITGGGDGDDGEEVPLYQPGVPSYEAYPQLLLGLNGLPTMQQRVGNRYWSNAGNIMLAEGADPVGSPYAPAQDAGSLIEGNGVWGRIEGAHTNSDPRFSTSGTDYSFNTLKLQAGLDGMLAETESGKLIGGMSVHYAHGKAKTSSLYGNGDISTDGYGFGGTLTWYGDNGFYLDGQARVTWYDSDLTSNLANMGLVDSNNGFGYAFSAESGKRISIDQSWSVTPQAQLTYSNINFDSFNDAFNARVSLDRGESLQGRIGLSVERQNSWYNANGLIDRTYLYGIANLYYEFLEETKVDVSGTSFASQNERLWGGIGLGGSYNWNSDKYSIYGEGSINTSLQSFADSYSYKGTLGFRVRF</sequence>
<reference evidence="4 5" key="1">
    <citation type="submission" date="2018-11" db="EMBL/GenBank/DDBJ databases">
        <title>Genome sequencing and analysis.</title>
        <authorList>
            <person name="Huang Y.-T."/>
        </authorList>
    </citation>
    <scope>NUCLEOTIDE SEQUENCE [LARGE SCALE GENOMIC DNA]</scope>
    <source>
        <strain evidence="4 5">SHIN</strain>
    </source>
</reference>
<gene>
    <name evidence="4" type="ORF">EHE22_06205</name>
</gene>
<evidence type="ECO:0000313" key="5">
    <source>
        <dbReference type="Proteomes" id="UP000526233"/>
    </source>
</evidence>
<name>A0A7Y3WW87_9HYPH</name>
<dbReference type="Gene3D" id="2.40.128.130">
    <property type="entry name" value="Autotransporter beta-domain"/>
    <property type="match status" value="1"/>
</dbReference>
<feature type="domain" description="Autotransporter" evidence="3">
    <location>
        <begin position="1289"/>
        <end position="1571"/>
    </location>
</feature>
<dbReference type="NCBIfam" id="TIGR02601">
    <property type="entry name" value="autotrns_rpt"/>
    <property type="match status" value="6"/>
</dbReference>
<dbReference type="InterPro" id="IPR036709">
    <property type="entry name" value="Autotransporte_beta_dom_sf"/>
</dbReference>
<proteinExistence type="predicted"/>
<dbReference type="Pfam" id="PF18883">
    <property type="entry name" value="AC_1"/>
    <property type="match status" value="1"/>
</dbReference>
<dbReference type="InterPro" id="IPR012332">
    <property type="entry name" value="Autotransporter_pectin_lyase_C"/>
</dbReference>
<evidence type="ECO:0000256" key="2">
    <source>
        <dbReference type="SAM" id="SignalP"/>
    </source>
</evidence>
<organism evidence="4 5">
    <name type="scientific">Brucella pseudogrignonensis</name>
    <dbReference type="NCBI Taxonomy" id="419475"/>
    <lineage>
        <taxon>Bacteria</taxon>
        <taxon>Pseudomonadati</taxon>
        <taxon>Pseudomonadota</taxon>
        <taxon>Alphaproteobacteria</taxon>
        <taxon>Hyphomicrobiales</taxon>
        <taxon>Brucellaceae</taxon>
        <taxon>Brucella/Ochrobactrum group</taxon>
        <taxon>Brucella</taxon>
    </lineage>
</organism>
<accession>A0A7Y3WW87</accession>
<protein>
    <submittedName>
        <fullName evidence="4">Autotransporter outer membrane beta-barrel domain-containing protein</fullName>
    </submittedName>
</protein>
<comment type="caution">
    <text evidence="4">The sequence shown here is derived from an EMBL/GenBank/DDBJ whole genome shotgun (WGS) entry which is preliminary data.</text>
</comment>
<dbReference type="Proteomes" id="UP000526233">
    <property type="component" value="Unassembled WGS sequence"/>
</dbReference>
<dbReference type="PANTHER" id="PTHR35037:SF3">
    <property type="entry name" value="C-TERMINAL REGION OF AIDA-LIKE PROTEIN"/>
    <property type="match status" value="1"/>
</dbReference>
<dbReference type="Pfam" id="PF03797">
    <property type="entry name" value="Autotransporter"/>
    <property type="match status" value="1"/>
</dbReference>